<accession>A0A7J0DTZ5</accession>
<dbReference type="EMBL" id="BJWL01000400">
    <property type="protein sequence ID" value="GFS42507.1"/>
    <property type="molecule type" value="Genomic_DNA"/>
</dbReference>
<dbReference type="Proteomes" id="UP000585474">
    <property type="component" value="Unassembled WGS sequence"/>
</dbReference>
<keyword evidence="2" id="KW-1185">Reference proteome</keyword>
<name>A0A7J0DTZ5_9ERIC</name>
<sequence>MDGQIVCHGRPIVEKMCAIDMPWLPIARRLRANDLPSISMAGQMCVMAALFLRKCLPSTCQGCSWLDKCVPMAALFEEICAAIDFPMLPHGWAIVRERLDMAAYCFGRQILPSTCHDFTMMPDGWANMCHQHANATPYWVNVCEQLAMAAHCFARQTVPSTCHGCSLLGDCVIASCQCIPMDGQMCAMAASLLRKCVPLTCHDWTWLTIT</sequence>
<gene>
    <name evidence="1" type="ORF">Acr_00g0080190</name>
</gene>
<evidence type="ECO:0000313" key="1">
    <source>
        <dbReference type="EMBL" id="GFS42507.1"/>
    </source>
</evidence>
<evidence type="ECO:0000313" key="2">
    <source>
        <dbReference type="Proteomes" id="UP000585474"/>
    </source>
</evidence>
<reference evidence="2" key="1">
    <citation type="submission" date="2019-07" db="EMBL/GenBank/DDBJ databases">
        <title>De Novo Assembly of kiwifruit Actinidia rufa.</title>
        <authorList>
            <person name="Sugita-Konishi S."/>
            <person name="Sato K."/>
            <person name="Mori E."/>
            <person name="Abe Y."/>
            <person name="Kisaki G."/>
            <person name="Hamano K."/>
            <person name="Suezawa K."/>
            <person name="Otani M."/>
            <person name="Fukuda T."/>
            <person name="Manabe T."/>
            <person name="Gomi K."/>
            <person name="Tabuchi M."/>
            <person name="Akimitsu K."/>
            <person name="Kataoka I."/>
        </authorList>
    </citation>
    <scope>NUCLEOTIDE SEQUENCE [LARGE SCALE GENOMIC DNA]</scope>
    <source>
        <strain evidence="2">cv. Fuchu</strain>
    </source>
</reference>
<dbReference type="AlphaFoldDB" id="A0A7J0DTZ5"/>
<protein>
    <submittedName>
        <fullName evidence="1">Uncharacterized protein</fullName>
    </submittedName>
</protein>
<comment type="caution">
    <text evidence="1">The sequence shown here is derived from an EMBL/GenBank/DDBJ whole genome shotgun (WGS) entry which is preliminary data.</text>
</comment>
<organism evidence="1 2">
    <name type="scientific">Actinidia rufa</name>
    <dbReference type="NCBI Taxonomy" id="165716"/>
    <lineage>
        <taxon>Eukaryota</taxon>
        <taxon>Viridiplantae</taxon>
        <taxon>Streptophyta</taxon>
        <taxon>Embryophyta</taxon>
        <taxon>Tracheophyta</taxon>
        <taxon>Spermatophyta</taxon>
        <taxon>Magnoliopsida</taxon>
        <taxon>eudicotyledons</taxon>
        <taxon>Gunneridae</taxon>
        <taxon>Pentapetalae</taxon>
        <taxon>asterids</taxon>
        <taxon>Ericales</taxon>
        <taxon>Actinidiaceae</taxon>
        <taxon>Actinidia</taxon>
    </lineage>
</organism>
<proteinExistence type="predicted"/>